<proteinExistence type="predicted"/>
<dbReference type="VEuPathDB" id="FungiDB:PV09_06871"/>
<gene>
    <name evidence="1" type="ORF">PV09_06871</name>
</gene>
<evidence type="ECO:0000313" key="1">
    <source>
        <dbReference type="EMBL" id="KIW01690.1"/>
    </source>
</evidence>
<protein>
    <submittedName>
        <fullName evidence="1">Uncharacterized protein</fullName>
    </submittedName>
</protein>
<sequence>MAPQPLTALFVLSLCVLPWSIWLAVNLFIYTTVRPYFVQNWPSAPQAIRKKVLLTGDDDQAILSIARVLHASGSIVFVVKHERIPYLGFLRTSKAIKRYVGLASGRLTPILRRFAERLFQLAATCNVRFNLGIPMNFPGTVLRLIESEKVEEWIHCNSSNPSTAYAQARDIVLKHSTAKIFGPDIEAARLAFGYHVFAHHMKVNEKEVRCPKTVTVRSRAEIHNILGNATEGQKFLLEKIAAPVQGLVKANSSTKRDSSYAGSASTLVDGIASDTDDFEDAGTSTPVDEFTVLPQPTLNDTYSVVASMRVSKDSPWVMHEVIEGKPGTISTLVIDGKVRAFSARTALHDRTFSTAARRAPSVRRARVNIEHDIKEWQQFEQTTYVDPYSTIGAALLNYAQRFVKTLPQKPSTFLNLHFFLTDRVLVNGAEQQIIATGCDFNFSPLLAQQALAYGLEEAFGHAMTAAGNFETDVILLPATNKSATAEHYALPVLGPTSKSSDPHVALSELSFTDGVNAIIDFWNALAHGRDAIFDVKDLVPWVWFWMVQTPIEAAFEGIVEILERAQ</sequence>
<name>A0A0D2A591_9PEZI</name>
<evidence type="ECO:0000313" key="2">
    <source>
        <dbReference type="Proteomes" id="UP000053259"/>
    </source>
</evidence>
<dbReference type="AlphaFoldDB" id="A0A0D2A591"/>
<dbReference type="InParanoid" id="A0A0D2A591"/>
<dbReference type="EMBL" id="KN847553">
    <property type="protein sequence ID" value="KIW01690.1"/>
    <property type="molecule type" value="Genomic_DNA"/>
</dbReference>
<dbReference type="HOGENOM" id="CLU_026180_1_0_1"/>
<reference evidence="1 2" key="1">
    <citation type="submission" date="2015-01" db="EMBL/GenBank/DDBJ databases">
        <title>The Genome Sequence of Ochroconis gallopava CBS43764.</title>
        <authorList>
            <consortium name="The Broad Institute Genomics Platform"/>
            <person name="Cuomo C."/>
            <person name="de Hoog S."/>
            <person name="Gorbushina A."/>
            <person name="Stielow B."/>
            <person name="Teixiera M."/>
            <person name="Abouelleil A."/>
            <person name="Chapman S.B."/>
            <person name="Priest M."/>
            <person name="Young S.K."/>
            <person name="Wortman J."/>
            <person name="Nusbaum C."/>
            <person name="Birren B."/>
        </authorList>
    </citation>
    <scope>NUCLEOTIDE SEQUENCE [LARGE SCALE GENOMIC DNA]</scope>
    <source>
        <strain evidence="1 2">CBS 43764</strain>
    </source>
</reference>
<keyword evidence="2" id="KW-1185">Reference proteome</keyword>
<dbReference type="Proteomes" id="UP000053259">
    <property type="component" value="Unassembled WGS sequence"/>
</dbReference>
<accession>A0A0D2A591</accession>
<dbReference type="OrthoDB" id="186626at2759"/>
<dbReference type="RefSeq" id="XP_016211559.1">
    <property type="nucleotide sequence ID" value="XM_016360573.1"/>
</dbReference>
<dbReference type="GeneID" id="27314844"/>
<organism evidence="1 2">
    <name type="scientific">Verruconis gallopava</name>
    <dbReference type="NCBI Taxonomy" id="253628"/>
    <lineage>
        <taxon>Eukaryota</taxon>
        <taxon>Fungi</taxon>
        <taxon>Dikarya</taxon>
        <taxon>Ascomycota</taxon>
        <taxon>Pezizomycotina</taxon>
        <taxon>Dothideomycetes</taxon>
        <taxon>Pleosporomycetidae</taxon>
        <taxon>Venturiales</taxon>
        <taxon>Sympoventuriaceae</taxon>
        <taxon>Verruconis</taxon>
    </lineage>
</organism>